<dbReference type="AlphaFoldDB" id="A0A8J5X1Y9"/>
<evidence type="ECO:0000313" key="3">
    <source>
        <dbReference type="Proteomes" id="UP000751190"/>
    </source>
</evidence>
<evidence type="ECO:0000256" key="1">
    <source>
        <dbReference type="SAM" id="MobiDB-lite"/>
    </source>
</evidence>
<accession>A0A8J5X1Y9</accession>
<gene>
    <name evidence="2" type="ORF">KFE25_012894</name>
</gene>
<evidence type="ECO:0000313" key="2">
    <source>
        <dbReference type="EMBL" id="KAG8458696.1"/>
    </source>
</evidence>
<feature type="compositionally biased region" description="Basic and acidic residues" evidence="1">
    <location>
        <begin position="96"/>
        <end position="107"/>
    </location>
</feature>
<dbReference type="EMBL" id="JAGTXO010000048">
    <property type="protein sequence ID" value="KAG8458696.1"/>
    <property type="molecule type" value="Genomic_DNA"/>
</dbReference>
<organism evidence="2 3">
    <name type="scientific">Diacronema lutheri</name>
    <name type="common">Unicellular marine alga</name>
    <name type="synonym">Monochrysis lutheri</name>
    <dbReference type="NCBI Taxonomy" id="2081491"/>
    <lineage>
        <taxon>Eukaryota</taxon>
        <taxon>Haptista</taxon>
        <taxon>Haptophyta</taxon>
        <taxon>Pavlovophyceae</taxon>
        <taxon>Pavlovales</taxon>
        <taxon>Pavlovaceae</taxon>
        <taxon>Diacronema</taxon>
    </lineage>
</organism>
<keyword evidence="3" id="KW-1185">Reference proteome</keyword>
<proteinExistence type="predicted"/>
<feature type="region of interest" description="Disordered" evidence="1">
    <location>
        <begin position="250"/>
        <end position="279"/>
    </location>
</feature>
<reference evidence="2" key="1">
    <citation type="submission" date="2021-05" db="EMBL/GenBank/DDBJ databases">
        <title>The genome of the haptophyte Pavlova lutheri (Diacronema luteri, Pavlovales) - a model for lipid biosynthesis in eukaryotic algae.</title>
        <authorList>
            <person name="Hulatt C.J."/>
            <person name="Posewitz M.C."/>
        </authorList>
    </citation>
    <scope>NUCLEOTIDE SEQUENCE</scope>
    <source>
        <strain evidence="2">NIVA-4/92</strain>
    </source>
</reference>
<dbReference type="OrthoDB" id="10511942at2759"/>
<protein>
    <submittedName>
        <fullName evidence="2">Uncharacterized protein</fullName>
    </submittedName>
</protein>
<sequence length="279" mass="29981">MEHQSRSGLNFRAPVELLESARVDLGDSTLDSSADAVLVASVFKDTGDWVAGELVVRQMAVKPWRRTLNGMIAMRVIEGSAWLCMQADSTDAPAADMHEESASRAEDEPAAPLTDDKLDESDETRRAKAHSDEPRLLCNGDWVCLPPGVRYQLSGCGLYDGSWNNDEGSGPPFRAAYFARTYGDSHGETKWSQFYEGAPPEEALLARAGNWLDSTAGSMPTVGACVDATGRTPSPLRMEPTRSRATIAVQRPTHGAAPSDQHGPAARMAAGGMSDKPSM</sequence>
<comment type="caution">
    <text evidence="2">The sequence shown here is derived from an EMBL/GenBank/DDBJ whole genome shotgun (WGS) entry which is preliminary data.</text>
</comment>
<feature type="region of interest" description="Disordered" evidence="1">
    <location>
        <begin position="92"/>
        <end position="131"/>
    </location>
</feature>
<dbReference type="Proteomes" id="UP000751190">
    <property type="component" value="Unassembled WGS sequence"/>
</dbReference>
<name>A0A8J5X1Y9_DIALT</name>